<feature type="transmembrane region" description="Helical" evidence="8">
    <location>
        <begin position="286"/>
        <end position="306"/>
    </location>
</feature>
<organism evidence="10 11">
    <name type="scientific">Smittium simulii</name>
    <dbReference type="NCBI Taxonomy" id="133385"/>
    <lineage>
        <taxon>Eukaryota</taxon>
        <taxon>Fungi</taxon>
        <taxon>Fungi incertae sedis</taxon>
        <taxon>Zoopagomycota</taxon>
        <taxon>Kickxellomycotina</taxon>
        <taxon>Harpellomycetes</taxon>
        <taxon>Harpellales</taxon>
        <taxon>Legeriomycetaceae</taxon>
        <taxon>Smittium</taxon>
    </lineage>
</organism>
<evidence type="ECO:0000256" key="4">
    <source>
        <dbReference type="ARBA" id="ARBA00022989"/>
    </source>
</evidence>
<dbReference type="Pfam" id="PF03798">
    <property type="entry name" value="TRAM_LAG1_CLN8"/>
    <property type="match status" value="1"/>
</dbReference>
<comment type="similarity">
    <text evidence="2">Belongs to the sphingosine N-acyltransferase family.</text>
</comment>
<evidence type="ECO:0000256" key="7">
    <source>
        <dbReference type="SAM" id="MobiDB-lite"/>
    </source>
</evidence>
<feature type="region of interest" description="Disordered" evidence="7">
    <location>
        <begin position="1"/>
        <end position="52"/>
    </location>
</feature>
<dbReference type="EMBL" id="MBFR01000238">
    <property type="protein sequence ID" value="PVU90799.1"/>
    <property type="molecule type" value="Genomic_DNA"/>
</dbReference>
<name>A0A2T9YER0_9FUNG</name>
<evidence type="ECO:0000259" key="9">
    <source>
        <dbReference type="PROSITE" id="PS50922"/>
    </source>
</evidence>
<dbReference type="GO" id="GO:0046513">
    <property type="term" value="P:ceramide biosynthetic process"/>
    <property type="evidence" value="ECO:0007669"/>
    <property type="project" value="InterPro"/>
</dbReference>
<dbReference type="Proteomes" id="UP000245383">
    <property type="component" value="Unassembled WGS sequence"/>
</dbReference>
<feature type="domain" description="TLC" evidence="9">
    <location>
        <begin position="158"/>
        <end position="369"/>
    </location>
</feature>
<dbReference type="InterPro" id="IPR006634">
    <property type="entry name" value="TLC-dom"/>
</dbReference>
<dbReference type="PANTHER" id="PTHR12560">
    <property type="entry name" value="LONGEVITY ASSURANCE FACTOR 1 LAG1"/>
    <property type="match status" value="1"/>
</dbReference>
<dbReference type="PROSITE" id="PS50922">
    <property type="entry name" value="TLC"/>
    <property type="match status" value="1"/>
</dbReference>
<dbReference type="PANTHER" id="PTHR12560:SF0">
    <property type="entry name" value="LD18904P"/>
    <property type="match status" value="1"/>
</dbReference>
<keyword evidence="11" id="KW-1185">Reference proteome</keyword>
<accession>A0A2T9YER0</accession>
<protein>
    <recommendedName>
        <fullName evidence="9">TLC domain-containing protein</fullName>
    </recommendedName>
</protein>
<feature type="compositionally biased region" description="Polar residues" evidence="7">
    <location>
        <begin position="22"/>
        <end position="34"/>
    </location>
</feature>
<evidence type="ECO:0000313" key="11">
    <source>
        <dbReference type="Proteomes" id="UP000245383"/>
    </source>
</evidence>
<evidence type="ECO:0000256" key="2">
    <source>
        <dbReference type="ARBA" id="ARBA00009808"/>
    </source>
</evidence>
<dbReference type="OrthoDB" id="537032at2759"/>
<comment type="subcellular location">
    <subcellularLocation>
        <location evidence="1">Membrane</location>
        <topology evidence="1">Multi-pass membrane protein</topology>
    </subcellularLocation>
</comment>
<evidence type="ECO:0000256" key="6">
    <source>
        <dbReference type="PROSITE-ProRule" id="PRU00205"/>
    </source>
</evidence>
<dbReference type="STRING" id="133385.A0A2T9YER0"/>
<proteinExistence type="inferred from homology"/>
<evidence type="ECO:0000256" key="8">
    <source>
        <dbReference type="SAM" id="Phobius"/>
    </source>
</evidence>
<keyword evidence="4 8" id="KW-1133">Transmembrane helix</keyword>
<feature type="transmembrane region" description="Helical" evidence="8">
    <location>
        <begin position="164"/>
        <end position="181"/>
    </location>
</feature>
<feature type="transmembrane region" description="Helical" evidence="8">
    <location>
        <begin position="233"/>
        <end position="252"/>
    </location>
</feature>
<evidence type="ECO:0000313" key="10">
    <source>
        <dbReference type="EMBL" id="PVU90799.1"/>
    </source>
</evidence>
<sequence length="391" mass="44760">MQAQDKVEQALPLLPSKDSVEDTTSVQSQENAASDATLLKEKAQAPSTVGPPKRKLVKRVMNSEEFAKINETDILGATSGFIAATFAAYYMDMKITDSMVTINYPVPDRPNYYYAGELDFWVALQFVLLFLFLRAASAKFVFRPISDLCAVKSLRTRARINEQGWQFLYGLSSFLVGIYLIDINPDKFGYKNFWTTYPQVELHISIKIYYLAQAGAWAAQMVTLFMEAKRSDFFIMLVHHIVTEALIIVSYVTNFTSIGIAIHTNMDAVDIFLPLAKLFKYIKFEIAVFPTFALMLCTWIYTRHYILVRIIYNILFEAKNYITFDWNPEQGYYASKNIIYSSSAFLISLEIMCIVWLYQIIKVIRNILIGHGTIDVRSDDEDDSADKLKKD</sequence>
<gene>
    <name evidence="10" type="ORF">BB561_004714</name>
</gene>
<dbReference type="GO" id="GO:0016020">
    <property type="term" value="C:membrane"/>
    <property type="evidence" value="ECO:0007669"/>
    <property type="project" value="UniProtKB-SubCell"/>
</dbReference>
<dbReference type="AlphaFoldDB" id="A0A2T9YER0"/>
<feature type="transmembrane region" description="Helical" evidence="8">
    <location>
        <begin position="111"/>
        <end position="133"/>
    </location>
</feature>
<reference evidence="10 11" key="1">
    <citation type="journal article" date="2018" name="MBio">
        <title>Comparative Genomics Reveals the Core Gene Toolbox for the Fungus-Insect Symbiosis.</title>
        <authorList>
            <person name="Wang Y."/>
            <person name="Stata M."/>
            <person name="Wang W."/>
            <person name="Stajich J.E."/>
            <person name="White M.M."/>
            <person name="Moncalvo J.M."/>
        </authorList>
    </citation>
    <scope>NUCLEOTIDE SEQUENCE [LARGE SCALE GENOMIC DNA]</scope>
    <source>
        <strain evidence="10 11">SWE-8-4</strain>
    </source>
</reference>
<feature type="transmembrane region" description="Helical" evidence="8">
    <location>
        <begin position="74"/>
        <end position="91"/>
    </location>
</feature>
<evidence type="ECO:0000256" key="5">
    <source>
        <dbReference type="ARBA" id="ARBA00023136"/>
    </source>
</evidence>
<keyword evidence="3 6" id="KW-0812">Transmembrane</keyword>
<feature type="transmembrane region" description="Helical" evidence="8">
    <location>
        <begin position="338"/>
        <end position="358"/>
    </location>
</feature>
<evidence type="ECO:0000256" key="3">
    <source>
        <dbReference type="ARBA" id="ARBA00022692"/>
    </source>
</evidence>
<comment type="caution">
    <text evidence="10">The sequence shown here is derived from an EMBL/GenBank/DDBJ whole genome shotgun (WGS) entry which is preliminary data.</text>
</comment>
<dbReference type="GO" id="GO:0050291">
    <property type="term" value="F:sphingosine N-acyltransferase activity"/>
    <property type="evidence" value="ECO:0007669"/>
    <property type="project" value="InterPro"/>
</dbReference>
<evidence type="ECO:0000256" key="1">
    <source>
        <dbReference type="ARBA" id="ARBA00004141"/>
    </source>
</evidence>
<dbReference type="SMART" id="SM00724">
    <property type="entry name" value="TLC"/>
    <property type="match status" value="1"/>
</dbReference>
<dbReference type="InterPro" id="IPR016439">
    <property type="entry name" value="Lag1/Lac1-like"/>
</dbReference>
<keyword evidence="5 6" id="KW-0472">Membrane</keyword>